<evidence type="ECO:0000313" key="10">
    <source>
        <dbReference type="EMBL" id="JAR88709.1"/>
    </source>
</evidence>
<dbReference type="AlphaFoldDB" id="A0A147BD76"/>
<name>A0A147BD76_IXORI</name>
<proteinExistence type="predicted"/>
<evidence type="ECO:0000259" key="9">
    <source>
        <dbReference type="PROSITE" id="PS51534"/>
    </source>
</evidence>
<dbReference type="InterPro" id="IPR039465">
    <property type="entry name" value="IL-17_rcpt-like"/>
</dbReference>
<dbReference type="GO" id="GO:0030368">
    <property type="term" value="F:interleukin-17 receptor activity"/>
    <property type="evidence" value="ECO:0007669"/>
    <property type="project" value="InterPro"/>
</dbReference>
<organism evidence="10">
    <name type="scientific">Ixodes ricinus</name>
    <name type="common">Common tick</name>
    <name type="synonym">Acarus ricinus</name>
    <dbReference type="NCBI Taxonomy" id="34613"/>
    <lineage>
        <taxon>Eukaryota</taxon>
        <taxon>Metazoa</taxon>
        <taxon>Ecdysozoa</taxon>
        <taxon>Arthropoda</taxon>
        <taxon>Chelicerata</taxon>
        <taxon>Arachnida</taxon>
        <taxon>Acari</taxon>
        <taxon>Parasitiformes</taxon>
        <taxon>Ixodida</taxon>
        <taxon>Ixodoidea</taxon>
        <taxon>Ixodidae</taxon>
        <taxon>Ixodinae</taxon>
        <taxon>Ixodes</taxon>
    </lineage>
</organism>
<dbReference type="EMBL" id="GEGO01006695">
    <property type="protein sequence ID" value="JAR88709.1"/>
    <property type="molecule type" value="Transcribed_RNA"/>
</dbReference>
<dbReference type="PROSITE" id="PS51534">
    <property type="entry name" value="SEFIR"/>
    <property type="match status" value="1"/>
</dbReference>
<dbReference type="InterPro" id="IPR013568">
    <property type="entry name" value="SEFIR_dom"/>
</dbReference>
<feature type="transmembrane region" description="Helical" evidence="8">
    <location>
        <begin position="20"/>
        <end position="37"/>
    </location>
</feature>
<keyword evidence="3" id="KW-0732">Signal</keyword>
<sequence length="545" mass="61918">MVFLDSRHSRGSFVNTGKMTCFWASVSLLFLTFIGISETRISLPYNRTFCNKSIEFPQTDCSFMLGAPPGSCVIHHTNSCKVYGYESWNLAPEHEAKSLVELDYNISLSTYENSNELTLNVSIDTLSKDIRGFTFTLLEYKFPNKLTWYNTCRLFDYREFSAYQPVSLYYDCYYKIQGDSDNTYFLLTARGLPTNNVGIFYVTLSTSSHKKGGETVCNWESTVMILKPALSNGNVIVLFSSADASLNISMYDVALFKHGPSGHDLINKRTVVGDMQEGVMNIVEFPRTNRGTYHLEIHPNHPDWKEDSCTITMTDTFVISSVTHFELILAASLIGAVLVIIILAGAAFYVYVKRRKPESTRQSSVFLLYSYDSDNHYAKVCALYKFLTDVSGLEVAFDAAEANEMGVPHLWLTNQLHNTDHVVLVVSEGVYDKVEKGKRPPHEHHPWGDQVYTAVLEIIRDERLHNKLIKVIMNGTSNTKVPTCLFSKGKTFKLPKQLDRFVHYIFNEKCRSSLECMAKHPDWLNPVRERMLIRVLKRQGSTGPS</sequence>
<evidence type="ECO:0000256" key="5">
    <source>
        <dbReference type="ARBA" id="ARBA00023136"/>
    </source>
</evidence>
<keyword evidence="2 8" id="KW-0812">Transmembrane</keyword>
<evidence type="ECO:0000256" key="4">
    <source>
        <dbReference type="ARBA" id="ARBA00022989"/>
    </source>
</evidence>
<keyword evidence="6" id="KW-0675">Receptor</keyword>
<protein>
    <submittedName>
        <fullName evidence="10">Putative sefir domain protein</fullName>
    </submittedName>
</protein>
<dbReference type="Gene3D" id="3.40.50.11530">
    <property type="match status" value="1"/>
</dbReference>
<feature type="domain" description="SEFIR" evidence="9">
    <location>
        <begin position="362"/>
        <end position="503"/>
    </location>
</feature>
<feature type="transmembrane region" description="Helical" evidence="8">
    <location>
        <begin position="327"/>
        <end position="352"/>
    </location>
</feature>
<keyword evidence="4 8" id="KW-1133">Transmembrane helix</keyword>
<evidence type="ECO:0000256" key="3">
    <source>
        <dbReference type="ARBA" id="ARBA00022729"/>
    </source>
</evidence>
<keyword evidence="7" id="KW-0325">Glycoprotein</keyword>
<accession>A0A147BD76</accession>
<evidence type="ECO:0000256" key="6">
    <source>
        <dbReference type="ARBA" id="ARBA00023170"/>
    </source>
</evidence>
<comment type="subcellular location">
    <subcellularLocation>
        <location evidence="1">Membrane</location>
        <topology evidence="1">Single-pass type I membrane protein</topology>
    </subcellularLocation>
</comment>
<evidence type="ECO:0000256" key="8">
    <source>
        <dbReference type="SAM" id="Phobius"/>
    </source>
</evidence>
<dbReference type="GO" id="GO:0016020">
    <property type="term" value="C:membrane"/>
    <property type="evidence" value="ECO:0007669"/>
    <property type="project" value="UniProtKB-SubCell"/>
</dbReference>
<evidence type="ECO:0000256" key="2">
    <source>
        <dbReference type="ARBA" id="ARBA00022692"/>
    </source>
</evidence>
<dbReference type="Pfam" id="PF08357">
    <property type="entry name" value="SEFIR"/>
    <property type="match status" value="1"/>
</dbReference>
<keyword evidence="5 8" id="KW-0472">Membrane</keyword>
<dbReference type="PANTHER" id="PTHR15583:SF7">
    <property type="entry name" value="INTERLEUKIN CYTOKINE RECEPTOR-RELATED PROTEIN 2"/>
    <property type="match status" value="1"/>
</dbReference>
<evidence type="ECO:0000256" key="1">
    <source>
        <dbReference type="ARBA" id="ARBA00004479"/>
    </source>
</evidence>
<evidence type="ECO:0000256" key="7">
    <source>
        <dbReference type="ARBA" id="ARBA00023180"/>
    </source>
</evidence>
<reference evidence="10" key="1">
    <citation type="journal article" date="2018" name="PLoS Negl. Trop. Dis.">
        <title>Sialome diversity of ticks revealed by RNAseq of single tick salivary glands.</title>
        <authorList>
            <person name="Perner J."/>
            <person name="Kropackova S."/>
            <person name="Kopacek P."/>
            <person name="Ribeiro J.M."/>
        </authorList>
    </citation>
    <scope>NUCLEOTIDE SEQUENCE</scope>
    <source>
        <strain evidence="10">Siblings of single egg batch collected in Ceske Budejovice</strain>
        <tissue evidence="10">Salivary glands</tissue>
    </source>
</reference>
<dbReference type="PANTHER" id="PTHR15583">
    <property type="entry name" value="INTERLEUKIN-17 RECEPTOR"/>
    <property type="match status" value="1"/>
</dbReference>